<protein>
    <submittedName>
        <fullName evidence="1">Uncharacterized protein</fullName>
    </submittedName>
</protein>
<accession>A0ABX0VK35</accession>
<name>A0ABX0VK35_9ENTR</name>
<evidence type="ECO:0000313" key="2">
    <source>
        <dbReference type="Proteomes" id="UP000697927"/>
    </source>
</evidence>
<gene>
    <name evidence="1" type="ORF">E2L00_07000</name>
</gene>
<reference evidence="1 2" key="1">
    <citation type="journal article" date="2020" name="Microorganisms">
        <title>Polyphasic Characterisation of Cedecea colo sp. nov., a New Enteric Bacterium Isolated from the Koala Hindgut.</title>
        <authorList>
            <person name="Boath J.M."/>
            <person name="Dakhal S."/>
            <person name="Van T.T.H."/>
            <person name="Moore R.J."/>
            <person name="Dekiwadia C."/>
            <person name="Macreadie I.G."/>
        </authorList>
    </citation>
    <scope>NUCLEOTIDE SEQUENCE [LARGE SCALE GENOMIC DNA]</scope>
    <source>
        <strain evidence="1 2">ZA</strain>
    </source>
</reference>
<sequence>MFMTAFGIYLGGVTSGYFIARSEYAEKASQRDVAVGGIQKKLDALPKQTATEVNKVVKEDEAK</sequence>
<organism evidence="1 2">
    <name type="scientific">Cedecea colo</name>
    <dbReference type="NCBI Taxonomy" id="2552946"/>
    <lineage>
        <taxon>Bacteria</taxon>
        <taxon>Pseudomonadati</taxon>
        <taxon>Pseudomonadota</taxon>
        <taxon>Gammaproteobacteria</taxon>
        <taxon>Enterobacterales</taxon>
        <taxon>Enterobacteriaceae</taxon>
        <taxon>Cedecea</taxon>
    </lineage>
</organism>
<comment type="caution">
    <text evidence="1">The sequence shown here is derived from an EMBL/GenBank/DDBJ whole genome shotgun (WGS) entry which is preliminary data.</text>
</comment>
<evidence type="ECO:0000313" key="1">
    <source>
        <dbReference type="EMBL" id="NIY47288.1"/>
    </source>
</evidence>
<dbReference type="EMBL" id="SOYS01000002">
    <property type="protein sequence ID" value="NIY47288.1"/>
    <property type="molecule type" value="Genomic_DNA"/>
</dbReference>
<dbReference type="Proteomes" id="UP000697927">
    <property type="component" value="Unassembled WGS sequence"/>
</dbReference>
<proteinExistence type="predicted"/>
<keyword evidence="2" id="KW-1185">Reference proteome</keyword>